<dbReference type="InterPro" id="IPR036691">
    <property type="entry name" value="Endo/exonu/phosph_ase_sf"/>
</dbReference>
<proteinExistence type="predicted"/>
<sequence>LLGSCYRPPKIGYMTIFENALLELLPTYEHVIVLGDFNTDLLRDKDFYDRTYLINMFYASNMEILPLTATYHTDDSNTLIDLIITGDPELTVSFGQLPVPGISKHDLIYVVYNMKVPNVINKNITVRNFKKINIPLLMSDAASMQWMQIQELNSIDDMVSYLTQNLISLYNKHAPVRSFCTNRPPAPWITPEIRALMKERDLARKRFMRKKEMVWRQTFCRLRNKVKQEI</sequence>
<evidence type="ECO:0000313" key="2">
    <source>
        <dbReference type="EMBL" id="JAT20908.1"/>
    </source>
</evidence>
<evidence type="ECO:0000259" key="1">
    <source>
        <dbReference type="Pfam" id="PF14529"/>
    </source>
</evidence>
<dbReference type="Pfam" id="PF14529">
    <property type="entry name" value="Exo_endo_phos_2"/>
    <property type="match status" value="1"/>
</dbReference>
<protein>
    <recommendedName>
        <fullName evidence="1">Endonuclease/exonuclease/phosphatase domain-containing protein</fullName>
    </recommendedName>
</protein>
<dbReference type="PANTHER" id="PTHR47510">
    <property type="entry name" value="REVERSE TRANSCRIPTASE DOMAIN-CONTAINING PROTEIN"/>
    <property type="match status" value="1"/>
</dbReference>
<feature type="non-terminal residue" evidence="2">
    <location>
        <position position="1"/>
    </location>
</feature>
<accession>A0A1B6LB47</accession>
<feature type="domain" description="Endonuclease/exonuclease/phosphatase" evidence="1">
    <location>
        <begin position="3"/>
        <end position="107"/>
    </location>
</feature>
<feature type="non-terminal residue" evidence="2">
    <location>
        <position position="230"/>
    </location>
</feature>
<dbReference type="SUPFAM" id="SSF56219">
    <property type="entry name" value="DNase I-like"/>
    <property type="match status" value="1"/>
</dbReference>
<dbReference type="InterPro" id="IPR005135">
    <property type="entry name" value="Endo/exonuclease/phosphatase"/>
</dbReference>
<gene>
    <name evidence="2" type="ORF">g.51081</name>
</gene>
<name>A0A1B6LB47_9HEMI</name>
<organism evidence="2">
    <name type="scientific">Graphocephala atropunctata</name>
    <dbReference type="NCBI Taxonomy" id="36148"/>
    <lineage>
        <taxon>Eukaryota</taxon>
        <taxon>Metazoa</taxon>
        <taxon>Ecdysozoa</taxon>
        <taxon>Arthropoda</taxon>
        <taxon>Hexapoda</taxon>
        <taxon>Insecta</taxon>
        <taxon>Pterygota</taxon>
        <taxon>Neoptera</taxon>
        <taxon>Paraneoptera</taxon>
        <taxon>Hemiptera</taxon>
        <taxon>Auchenorrhyncha</taxon>
        <taxon>Membracoidea</taxon>
        <taxon>Cicadellidae</taxon>
        <taxon>Cicadellinae</taxon>
        <taxon>Cicadellini</taxon>
        <taxon>Graphocephala</taxon>
    </lineage>
</organism>
<dbReference type="GO" id="GO:0003824">
    <property type="term" value="F:catalytic activity"/>
    <property type="evidence" value="ECO:0007669"/>
    <property type="project" value="InterPro"/>
</dbReference>
<dbReference type="PANTHER" id="PTHR47510:SF3">
    <property type="entry name" value="ENDO_EXONUCLEASE_PHOSPHATASE DOMAIN-CONTAINING PROTEIN"/>
    <property type="match status" value="1"/>
</dbReference>
<dbReference type="AlphaFoldDB" id="A0A1B6LB47"/>
<dbReference type="EMBL" id="GEBQ01019069">
    <property type="protein sequence ID" value="JAT20908.1"/>
    <property type="molecule type" value="Transcribed_RNA"/>
</dbReference>
<dbReference type="Gene3D" id="3.60.10.10">
    <property type="entry name" value="Endonuclease/exonuclease/phosphatase"/>
    <property type="match status" value="1"/>
</dbReference>
<reference evidence="2" key="1">
    <citation type="submission" date="2015-11" db="EMBL/GenBank/DDBJ databases">
        <title>De novo transcriptome assembly of four potential Pierce s Disease insect vectors from Arizona vineyards.</title>
        <authorList>
            <person name="Tassone E.E."/>
        </authorList>
    </citation>
    <scope>NUCLEOTIDE SEQUENCE</scope>
</reference>